<evidence type="ECO:0000256" key="4">
    <source>
        <dbReference type="ARBA" id="ARBA00022737"/>
    </source>
</evidence>
<dbReference type="InterPro" id="IPR008138">
    <property type="entry name" value="SapB_2"/>
</dbReference>
<dbReference type="Proteomes" id="UP001152759">
    <property type="component" value="Chromosome 1"/>
</dbReference>
<feature type="domain" description="Saposin A-type" evidence="10">
    <location>
        <begin position="31"/>
        <end position="71"/>
    </location>
</feature>
<feature type="domain" description="Saposin B-type" evidence="9">
    <location>
        <begin position="1046"/>
        <end position="1130"/>
    </location>
</feature>
<feature type="chain" id="PRO_5040160662" description="Saposin" evidence="8">
    <location>
        <begin position="20"/>
        <end position="2145"/>
    </location>
</feature>
<dbReference type="InterPro" id="IPR008373">
    <property type="entry name" value="Saposin"/>
</dbReference>
<feature type="domain" description="Saposin B-type" evidence="9">
    <location>
        <begin position="758"/>
        <end position="865"/>
    </location>
</feature>
<dbReference type="PRINTS" id="PR01797">
    <property type="entry name" value="SAPOSIN"/>
</dbReference>
<keyword evidence="5" id="KW-1015">Disulfide bond</keyword>
<feature type="domain" description="Saposin B-type" evidence="9">
    <location>
        <begin position="1877"/>
        <end position="1962"/>
    </location>
</feature>
<feature type="domain" description="Saposin B-type" evidence="9">
    <location>
        <begin position="290"/>
        <end position="370"/>
    </location>
</feature>
<evidence type="ECO:0000259" key="10">
    <source>
        <dbReference type="PROSITE" id="PS51110"/>
    </source>
</evidence>
<feature type="domain" description="Saposin B-type" evidence="9">
    <location>
        <begin position="1538"/>
        <end position="1623"/>
    </location>
</feature>
<feature type="compositionally biased region" description="Polar residues" evidence="7">
    <location>
        <begin position="1034"/>
        <end position="1043"/>
    </location>
</feature>
<feature type="domain" description="Saposin B-type" evidence="9">
    <location>
        <begin position="902"/>
        <end position="982"/>
    </location>
</feature>
<dbReference type="EMBL" id="OU963862">
    <property type="protein sequence ID" value="CAH0380938.1"/>
    <property type="molecule type" value="Genomic_DNA"/>
</dbReference>
<dbReference type="PROSITE" id="PS50015">
    <property type="entry name" value="SAP_B"/>
    <property type="match status" value="15"/>
</dbReference>
<feature type="signal peptide" evidence="8">
    <location>
        <begin position="1"/>
        <end position="19"/>
    </location>
</feature>
<feature type="domain" description="Saposin B-type" evidence="9">
    <location>
        <begin position="1363"/>
        <end position="1449"/>
    </location>
</feature>
<name>A0A9N9ZWN8_BEMTA</name>
<feature type="domain" description="Saposin B-type" evidence="9">
    <location>
        <begin position="456"/>
        <end position="537"/>
    </location>
</feature>
<dbReference type="PANTHER" id="PTHR11480">
    <property type="entry name" value="SAPOSIN-RELATED"/>
    <property type="match status" value="1"/>
</dbReference>
<evidence type="ECO:0000256" key="7">
    <source>
        <dbReference type="SAM" id="MobiDB-lite"/>
    </source>
</evidence>
<dbReference type="InterPro" id="IPR011001">
    <property type="entry name" value="Saposin-like"/>
</dbReference>
<keyword evidence="6" id="KW-0325">Glycoprotein</keyword>
<dbReference type="SMART" id="SM00162">
    <property type="entry name" value="SAPA"/>
    <property type="match status" value="2"/>
</dbReference>
<feature type="domain" description="Saposin B-type" evidence="9">
    <location>
        <begin position="1205"/>
        <end position="1289"/>
    </location>
</feature>
<dbReference type="PROSITE" id="PS51110">
    <property type="entry name" value="SAP_A"/>
    <property type="match status" value="2"/>
</dbReference>
<dbReference type="SMART" id="SM00741">
    <property type="entry name" value="SapB"/>
    <property type="match status" value="15"/>
</dbReference>
<feature type="compositionally biased region" description="Low complexity" evidence="7">
    <location>
        <begin position="1179"/>
        <end position="1189"/>
    </location>
</feature>
<dbReference type="InterPro" id="IPR007856">
    <property type="entry name" value="SapB_1"/>
</dbReference>
<evidence type="ECO:0000313" key="12">
    <source>
        <dbReference type="Proteomes" id="UP001152759"/>
    </source>
</evidence>
<feature type="region of interest" description="Disordered" evidence="7">
    <location>
        <begin position="1164"/>
        <end position="1200"/>
    </location>
</feature>
<feature type="domain" description="Saposin A-type" evidence="10">
    <location>
        <begin position="2106"/>
        <end position="2145"/>
    </location>
</feature>
<evidence type="ECO:0000256" key="3">
    <source>
        <dbReference type="ARBA" id="ARBA00022729"/>
    </source>
</evidence>
<evidence type="ECO:0000256" key="6">
    <source>
        <dbReference type="ARBA" id="ARBA00023180"/>
    </source>
</evidence>
<accession>A0A9N9ZWN8</accession>
<evidence type="ECO:0000256" key="5">
    <source>
        <dbReference type="ARBA" id="ARBA00023157"/>
    </source>
</evidence>
<dbReference type="Gene3D" id="1.10.225.10">
    <property type="entry name" value="Saposin-like"/>
    <property type="match status" value="14"/>
</dbReference>
<feature type="region of interest" description="Disordered" evidence="7">
    <location>
        <begin position="1517"/>
        <end position="1536"/>
    </location>
</feature>
<proteinExistence type="predicted"/>
<organism evidence="11 12">
    <name type="scientific">Bemisia tabaci</name>
    <name type="common">Sweetpotato whitefly</name>
    <name type="synonym">Aleurodes tabaci</name>
    <dbReference type="NCBI Taxonomy" id="7038"/>
    <lineage>
        <taxon>Eukaryota</taxon>
        <taxon>Metazoa</taxon>
        <taxon>Ecdysozoa</taxon>
        <taxon>Arthropoda</taxon>
        <taxon>Hexapoda</taxon>
        <taxon>Insecta</taxon>
        <taxon>Pterygota</taxon>
        <taxon>Neoptera</taxon>
        <taxon>Paraneoptera</taxon>
        <taxon>Hemiptera</taxon>
        <taxon>Sternorrhyncha</taxon>
        <taxon>Aleyrodoidea</taxon>
        <taxon>Aleyrodidae</taxon>
        <taxon>Aleyrodinae</taxon>
        <taxon>Bemisia</taxon>
    </lineage>
</organism>
<evidence type="ECO:0000259" key="9">
    <source>
        <dbReference type="PROSITE" id="PS50015"/>
    </source>
</evidence>
<dbReference type="InterPro" id="IPR003119">
    <property type="entry name" value="SAP_A"/>
</dbReference>
<feature type="compositionally biased region" description="Polar residues" evidence="7">
    <location>
        <begin position="1016"/>
        <end position="1026"/>
    </location>
</feature>
<reference evidence="11" key="1">
    <citation type="submission" date="2021-12" db="EMBL/GenBank/DDBJ databases">
        <authorList>
            <person name="King R."/>
        </authorList>
    </citation>
    <scope>NUCLEOTIDE SEQUENCE</scope>
</reference>
<evidence type="ECO:0000256" key="8">
    <source>
        <dbReference type="SAM" id="SignalP"/>
    </source>
</evidence>
<dbReference type="SUPFAM" id="SSF47862">
    <property type="entry name" value="Saposin"/>
    <property type="match status" value="13"/>
</dbReference>
<keyword evidence="4" id="KW-0677">Repeat</keyword>
<dbReference type="GO" id="GO:0006665">
    <property type="term" value="P:sphingolipid metabolic process"/>
    <property type="evidence" value="ECO:0007669"/>
    <property type="project" value="InterPro"/>
</dbReference>
<keyword evidence="2" id="KW-0964">Secreted</keyword>
<feature type="region of interest" description="Disordered" evidence="7">
    <location>
        <begin position="1950"/>
        <end position="1983"/>
    </location>
</feature>
<dbReference type="GO" id="GO:0005576">
    <property type="term" value="C:extracellular region"/>
    <property type="evidence" value="ECO:0007669"/>
    <property type="project" value="UniProtKB-SubCell"/>
</dbReference>
<keyword evidence="12" id="KW-1185">Reference proteome</keyword>
<keyword evidence="3 8" id="KW-0732">Signal</keyword>
<sequence length="2145" mass="241416">MKIYLIAALLGFAGLCVRASPTSKKLMNGGFLVGADKCTWGPSFWCQNFSSAAGCQATRHCIQTVWEHQTYPTDHDDVCTICKKMVKEARDQLNSNETEEEIKQVFEGSCKLIYIKPIVKECIKIVDDFAPQLIDALSSQMDPNTVCSVAGLCNSARIDKLLEENKETEIKSPDLLHDLMTQDSQRQKCTNCVYVMNKVRNNLAETPESSFIKKLLSKCRDMGSFSDSCSTLVVTHAPSFYHYLQDKLNEEDACFLGGLCVGVKPNPLISAVEVLPKAVLRTDGEEFIEGDIACDMCVALVQHFKDNVSLNTTAQEFKKVLLGICRNMRSFNKDCQNLVEAHFEQIYDYLRNGLVPKEVCDDVGICHGSVAPALQISEAAKAEDINVHYINAQVKQPLNPMIIGDVLLPANLDLNLQDPDKKSSKPKIHSVPLEKDIIAGSLPVELYSPHAFTPKNQPLCTFCDYFLHFIQVEITDPSNEKHIKDLVKGSCKRMPNGLVDECQQFIDQFGDAVIAMLVHQIDPSQICPSLHVCPSEINVEGKSCPLCLLAVKSIEDKLENNKTEENIKVTLEALCSHLPGDVRKECDTFIIEYFDDLIDMLVADFTPQEVCTYLKLCTPPKLPGGDITTNEIYDGSDFKSFKESMFNEISKPHRQLSSGEGCFFCTLIMNALEQAASNRDVDEKLKQDMIKVCQALPDPVGNSCKNWLRKYGDIIIDTLNNFTPKEVCQKIQACTTLGGLLLTPEMHMNLAQPEPAPASNDCPMCKRISAELKKMIDNSDGSITVDEALKSVCARLPLATAAHTQTLDEYEEGMNSVNELKKPVSRSISCQFFVDSKSTDIMDAMECNFTSEELCFFLGSCPLEDWKPKRDFSSKTYDGNGIRSFKESLLKEDMRPHPRMSAEDSCFFCTLVVNALEESTVDRKIDEEVEQVMMKVCENLPDPTGDLCMDWLQPHINIMIDTMHDITPKEVCRTINACTLVGLSHTPGMHANSAKLRSKIMNNLGHSIDDVDSSMLAGSSKSSISDDNGKSKIQDGNSPTTAEQFDDGECKMCLYVVENVKEQIPNAKGQTQPIEIKRSLIGLCNYLRKPESRKLCSNYVEDTGEDVISVLSSVNPQELCILFLACPTSRVSQSQSFDSIPEQPKFHAAPRTFSGGKETYFSLGPVKDDDDYDDDDGSNKTNLLNNNVEENTEQRGTSLPMPVLQTDDCTICFNMAMIVYQMVNDEIPIELDQALQRACSVIHPLYHSRCIELMKKYQEQLRSKILLFPRMMITEYCKEFEPPVCPPSPMYGLDPGNLNPLKKPSHHNHRNFITDVPPTISTGDLGSNSDEDDPCTCLNEDMSTVSQDQNLPLAGFDYEAHHETSPCELCQHAMFFVGPLMKNPNTTFEQVNNALTNSCNNFKGERLEQCQKLIDENRYYMEAKLFSTPRTPFYEVCYVMTDPLCSGAYMNKRLRNILMDLFLAEFPTNFQGNAEAFEFAREVSELVATVLFFREDLYSNIGDSSFAEASRTEGTTIDYDYNDDNETSSTSEPRDEKDGMLCEICNEVVQRVKPYIQIPILQRFLRSEIDKSCYHVQPLLFSKCLKFVANYGDMLHETALYDISRYVDDICTLTEPQFCPSNSAPYITINNSSEWHSIKDHRYVDREDQSNLKNVAKDETSTEFDSKREALVPVLPQNMALVPFMPHEAKKFSPALHQIKDSAIISHFVPAAAEPVPDCAICNEIMETIQPSIQGSNNLEEIKDLIMRACFSIVPSHFSQCLEFLPKYGPHLRDSIVADSTSPPAQICLNTKTLICSPNSKETQSLPHQSAADVENLPKKLHPLGAGSLMRAIALQVCEHVVEKFLGQLENVCTTFLDRHWPEENHYYESPDGIKGSIQDCDVCQEMMTVVSIDKNLEKGEKFTYRNSIHESCQFLPSAHRWLCGDIVKKYGDEMVPYLERHPNHPMDVCTNLQPSPCNPYRRGSTKNDDSGDDNSYDDRQDQAKMNQLFVNKVLMEVRYYNGPNIRMQKGLHESDQKQEDITPDCLLCQNMVKEIRKILMLNHSKSVQEATENVCQYLPEAARHNCSEIVVASSSKIEEGLKWFVYDSPEYVCEQSDLCDPDVTDTDSKDPCKEGPGFWCLSFQNAEQCNQIEYCQAKYRHDDD</sequence>
<dbReference type="InterPro" id="IPR051428">
    <property type="entry name" value="Sphingo_Act-Surfact_Prot"/>
</dbReference>
<evidence type="ECO:0008006" key="13">
    <source>
        <dbReference type="Google" id="ProtNLM"/>
    </source>
</evidence>
<feature type="region of interest" description="Disordered" evidence="7">
    <location>
        <begin position="1015"/>
        <end position="1044"/>
    </location>
</feature>
<evidence type="ECO:0000313" key="11">
    <source>
        <dbReference type="EMBL" id="CAH0380938.1"/>
    </source>
</evidence>
<feature type="domain" description="Saposin B-type" evidence="9">
    <location>
        <begin position="75"/>
        <end position="157"/>
    </location>
</feature>
<dbReference type="PANTHER" id="PTHR11480:SF3">
    <property type="entry name" value="BCDNA.GH08312"/>
    <property type="match status" value="1"/>
</dbReference>
<dbReference type="Pfam" id="PF02199">
    <property type="entry name" value="SapA"/>
    <property type="match status" value="2"/>
</dbReference>
<evidence type="ECO:0000256" key="2">
    <source>
        <dbReference type="ARBA" id="ARBA00022525"/>
    </source>
</evidence>
<feature type="domain" description="Saposin B-type" evidence="9">
    <location>
        <begin position="1715"/>
        <end position="1800"/>
    </location>
</feature>
<gene>
    <name evidence="11" type="ORF">BEMITA_LOCUS640</name>
</gene>
<protein>
    <recommendedName>
        <fullName evidence="13">Saposin</fullName>
    </recommendedName>
</protein>
<dbReference type="GO" id="GO:0016020">
    <property type="term" value="C:membrane"/>
    <property type="evidence" value="ECO:0007669"/>
    <property type="project" value="GOC"/>
</dbReference>
<dbReference type="InterPro" id="IPR008139">
    <property type="entry name" value="SaposinB_dom"/>
</dbReference>
<feature type="domain" description="Saposin B-type" evidence="9">
    <location>
        <begin position="185"/>
        <end position="264"/>
    </location>
</feature>
<feature type="domain" description="Saposin B-type" evidence="9">
    <location>
        <begin position="540"/>
        <end position="621"/>
    </location>
</feature>
<dbReference type="Pfam" id="PF05184">
    <property type="entry name" value="SapB_1"/>
    <property type="match status" value="3"/>
</dbReference>
<feature type="domain" description="Saposin B-type" evidence="9">
    <location>
        <begin position="658"/>
        <end position="738"/>
    </location>
</feature>
<feature type="domain" description="Saposin B-type" evidence="9">
    <location>
        <begin position="2022"/>
        <end position="2104"/>
    </location>
</feature>
<comment type="subcellular location">
    <subcellularLocation>
        <location evidence="1">Secreted</location>
    </subcellularLocation>
</comment>
<evidence type="ECO:0000256" key="1">
    <source>
        <dbReference type="ARBA" id="ARBA00004613"/>
    </source>
</evidence>
<dbReference type="Pfam" id="PF03489">
    <property type="entry name" value="SapB_2"/>
    <property type="match status" value="5"/>
</dbReference>
<dbReference type="FunFam" id="1.10.225.10:FF:000002">
    <property type="entry name" value="prosaposin isoform X2"/>
    <property type="match status" value="1"/>
</dbReference>
<dbReference type="GO" id="GO:0005764">
    <property type="term" value="C:lysosome"/>
    <property type="evidence" value="ECO:0007669"/>
    <property type="project" value="InterPro"/>
</dbReference>